<dbReference type="CDD" id="cd00056">
    <property type="entry name" value="ENDO3c"/>
    <property type="match status" value="1"/>
</dbReference>
<dbReference type="RefSeq" id="WP_126012319.1">
    <property type="nucleotide sequence ID" value="NZ_CP032509.1"/>
</dbReference>
<dbReference type="GO" id="GO:0043916">
    <property type="term" value="F:DNA-7-methylguanine glycosylase activity"/>
    <property type="evidence" value="ECO:0007669"/>
    <property type="project" value="TreeGrafter"/>
</dbReference>
<dbReference type="GO" id="GO:0032993">
    <property type="term" value="C:protein-DNA complex"/>
    <property type="evidence" value="ECO:0007669"/>
    <property type="project" value="TreeGrafter"/>
</dbReference>
<name>A0A3Q8XRC7_9HYPH</name>
<sequence>MQPIATQEQIEAGLAELARADPRLRPVIEKAGPVPLRLQPSGYAGLAGIVVSQMVSRASADAIHARLLSRLGEITPAGVLSLEEADFRQIGLSRAKQAALLGVARAVSEEAIDLDAVRHLPAEQAIADLTALPGIGPWTAEVYLLFCGGHPDIFPAGDVALQAAAAHAFSLATRPTARDLRIIAEEWSPFRGIAARLLWAYYGTVIRRTVAPVGS</sequence>
<dbReference type="SMART" id="SM00478">
    <property type="entry name" value="ENDO3c"/>
    <property type="match status" value="1"/>
</dbReference>
<proteinExistence type="predicted"/>
<evidence type="ECO:0000313" key="7">
    <source>
        <dbReference type="Proteomes" id="UP000268192"/>
    </source>
</evidence>
<evidence type="ECO:0000256" key="2">
    <source>
        <dbReference type="ARBA" id="ARBA00012000"/>
    </source>
</evidence>
<dbReference type="AlphaFoldDB" id="A0A3Q8XRC7"/>
<comment type="catalytic activity">
    <reaction evidence="1">
        <text>Hydrolysis of alkylated DNA, releasing 3-methyladenine, 3-methylguanine, 7-methylguanine and 7-methyladenine.</text>
        <dbReference type="EC" id="3.2.2.21"/>
    </reaction>
</comment>
<reference evidence="6 7" key="1">
    <citation type="submission" date="2018-09" db="EMBL/GenBank/DDBJ databases">
        <title>Marinorhizobium profundi gen. nov., sp. nov., isolated from a deep-sea sediment sample from the New Britain Trench and proposal of Marinorhizobiaceae fam. nov. in the order Rhizobiales of the class Alphaproteobacteria.</title>
        <authorList>
            <person name="Cao J."/>
        </authorList>
    </citation>
    <scope>NUCLEOTIDE SEQUENCE [LARGE SCALE GENOMIC DNA]</scope>
    <source>
        <strain evidence="6 7">WS11</strain>
    </source>
</reference>
<dbReference type="InterPro" id="IPR011257">
    <property type="entry name" value="DNA_glycosylase"/>
</dbReference>
<organism evidence="6 7">
    <name type="scientific">Georhizobium profundi</name>
    <dbReference type="NCBI Taxonomy" id="2341112"/>
    <lineage>
        <taxon>Bacteria</taxon>
        <taxon>Pseudomonadati</taxon>
        <taxon>Pseudomonadota</taxon>
        <taxon>Alphaproteobacteria</taxon>
        <taxon>Hyphomicrobiales</taxon>
        <taxon>Rhizobiaceae</taxon>
        <taxon>Georhizobium</taxon>
    </lineage>
</organism>
<dbReference type="GO" id="GO:0006285">
    <property type="term" value="P:base-excision repair, AP site formation"/>
    <property type="evidence" value="ECO:0007669"/>
    <property type="project" value="TreeGrafter"/>
</dbReference>
<evidence type="ECO:0000256" key="1">
    <source>
        <dbReference type="ARBA" id="ARBA00000086"/>
    </source>
</evidence>
<dbReference type="SUPFAM" id="SSF48150">
    <property type="entry name" value="DNA-glycosylase"/>
    <property type="match status" value="1"/>
</dbReference>
<dbReference type="PANTHER" id="PTHR43003">
    <property type="entry name" value="DNA-3-METHYLADENINE GLYCOSYLASE"/>
    <property type="match status" value="1"/>
</dbReference>
<feature type="domain" description="HhH-GPD" evidence="5">
    <location>
        <begin position="51"/>
        <end position="203"/>
    </location>
</feature>
<dbReference type="GO" id="GO:0032131">
    <property type="term" value="F:alkylated DNA binding"/>
    <property type="evidence" value="ECO:0007669"/>
    <property type="project" value="TreeGrafter"/>
</dbReference>
<dbReference type="InterPro" id="IPR051912">
    <property type="entry name" value="Alkylbase_DNA_Glycosylase/TA"/>
</dbReference>
<dbReference type="Pfam" id="PF00730">
    <property type="entry name" value="HhH-GPD"/>
    <property type="match status" value="1"/>
</dbReference>
<gene>
    <name evidence="6" type="ORF">D5400_20850</name>
</gene>
<dbReference type="PANTHER" id="PTHR43003:SF13">
    <property type="entry name" value="DNA-3-METHYLADENINE GLYCOSYLASE 2"/>
    <property type="match status" value="1"/>
</dbReference>
<evidence type="ECO:0000313" key="6">
    <source>
        <dbReference type="EMBL" id="AZN73407.1"/>
    </source>
</evidence>
<dbReference type="GO" id="GO:0008725">
    <property type="term" value="F:DNA-3-methyladenine glycosylase activity"/>
    <property type="evidence" value="ECO:0007669"/>
    <property type="project" value="TreeGrafter"/>
</dbReference>
<dbReference type="EMBL" id="CP032509">
    <property type="protein sequence ID" value="AZN73407.1"/>
    <property type="molecule type" value="Genomic_DNA"/>
</dbReference>
<dbReference type="GO" id="GO:0005737">
    <property type="term" value="C:cytoplasm"/>
    <property type="evidence" value="ECO:0007669"/>
    <property type="project" value="TreeGrafter"/>
</dbReference>
<keyword evidence="3" id="KW-0227">DNA damage</keyword>
<dbReference type="KEGG" id="abaw:D5400_20850"/>
<dbReference type="Gene3D" id="1.10.1670.40">
    <property type="match status" value="1"/>
</dbReference>
<dbReference type="Gene3D" id="1.10.340.30">
    <property type="entry name" value="Hypothetical protein, domain 2"/>
    <property type="match status" value="1"/>
</dbReference>
<keyword evidence="7" id="KW-1185">Reference proteome</keyword>
<evidence type="ECO:0000256" key="4">
    <source>
        <dbReference type="ARBA" id="ARBA00023204"/>
    </source>
</evidence>
<keyword evidence="4" id="KW-0234">DNA repair</keyword>
<dbReference type="Proteomes" id="UP000268192">
    <property type="component" value="Chromosome"/>
</dbReference>
<protein>
    <recommendedName>
        <fullName evidence="2">DNA-3-methyladenine glycosylase II</fullName>
        <ecNumber evidence="2">3.2.2.21</ecNumber>
    </recommendedName>
</protein>
<evidence type="ECO:0000259" key="5">
    <source>
        <dbReference type="SMART" id="SM00478"/>
    </source>
</evidence>
<dbReference type="OrthoDB" id="9785929at2"/>
<dbReference type="InterPro" id="IPR003265">
    <property type="entry name" value="HhH-GPD_domain"/>
</dbReference>
<dbReference type="GO" id="GO:0006307">
    <property type="term" value="P:DNA alkylation repair"/>
    <property type="evidence" value="ECO:0007669"/>
    <property type="project" value="TreeGrafter"/>
</dbReference>
<dbReference type="EC" id="3.2.2.21" evidence="2"/>
<accession>A0A3Q8XRC7</accession>
<evidence type="ECO:0000256" key="3">
    <source>
        <dbReference type="ARBA" id="ARBA00022763"/>
    </source>
</evidence>